<dbReference type="PANTHER" id="PTHR20937">
    <property type="entry name" value="IP14615P"/>
    <property type="match status" value="1"/>
</dbReference>
<dbReference type="InterPro" id="IPR011598">
    <property type="entry name" value="bHLH_dom"/>
</dbReference>
<accession>A0A8S3W0G2</accession>
<evidence type="ECO:0000256" key="2">
    <source>
        <dbReference type="ARBA" id="ARBA00023015"/>
    </source>
</evidence>
<dbReference type="PANTHER" id="PTHR20937:SF3">
    <property type="entry name" value="IP14615P"/>
    <property type="match status" value="1"/>
</dbReference>
<dbReference type="GO" id="GO:0005634">
    <property type="term" value="C:nucleus"/>
    <property type="evidence" value="ECO:0007669"/>
    <property type="project" value="TreeGrafter"/>
</dbReference>
<dbReference type="Proteomes" id="UP000691718">
    <property type="component" value="Unassembled WGS sequence"/>
</dbReference>
<dbReference type="InterPro" id="IPR040259">
    <property type="entry name" value="Mesogenin/MesP"/>
</dbReference>
<dbReference type="FunFam" id="4.10.280.10:FF:000090">
    <property type="entry name" value="Salivary gland-expressed bHLH"/>
    <property type="match status" value="1"/>
</dbReference>
<comment type="caution">
    <text evidence="8">The sequence shown here is derived from an EMBL/GenBank/DDBJ whole genome shotgun (WGS) entry which is preliminary data.</text>
</comment>
<feature type="compositionally biased region" description="Basic and acidic residues" evidence="6">
    <location>
        <begin position="120"/>
        <end position="132"/>
    </location>
</feature>
<evidence type="ECO:0000256" key="6">
    <source>
        <dbReference type="SAM" id="MobiDB-lite"/>
    </source>
</evidence>
<evidence type="ECO:0000256" key="5">
    <source>
        <dbReference type="ARBA" id="ARBA00023242"/>
    </source>
</evidence>
<protein>
    <submittedName>
        <fullName evidence="8">(apollo) hypothetical protein</fullName>
    </submittedName>
</protein>
<feature type="region of interest" description="Disordered" evidence="6">
    <location>
        <begin position="24"/>
        <end position="53"/>
    </location>
</feature>
<dbReference type="SMART" id="SM00353">
    <property type="entry name" value="HLH"/>
    <property type="match status" value="1"/>
</dbReference>
<evidence type="ECO:0000256" key="3">
    <source>
        <dbReference type="ARBA" id="ARBA00023125"/>
    </source>
</evidence>
<keyword evidence="3" id="KW-0238">DNA-binding</keyword>
<reference evidence="8" key="1">
    <citation type="submission" date="2021-04" db="EMBL/GenBank/DDBJ databases">
        <authorList>
            <person name="Tunstrom K."/>
        </authorList>
    </citation>
    <scope>NUCLEOTIDE SEQUENCE</scope>
</reference>
<evidence type="ECO:0000256" key="1">
    <source>
        <dbReference type="ARBA" id="ARBA00022473"/>
    </source>
</evidence>
<dbReference type="Pfam" id="PF00010">
    <property type="entry name" value="HLH"/>
    <property type="match status" value="1"/>
</dbReference>
<dbReference type="CDD" id="cd11390">
    <property type="entry name" value="bHLH_TS"/>
    <property type="match status" value="1"/>
</dbReference>
<feature type="domain" description="BHLH" evidence="7">
    <location>
        <begin position="152"/>
        <end position="205"/>
    </location>
</feature>
<organism evidence="8 9">
    <name type="scientific">Parnassius apollo</name>
    <name type="common">Apollo butterfly</name>
    <name type="synonym">Papilio apollo</name>
    <dbReference type="NCBI Taxonomy" id="110799"/>
    <lineage>
        <taxon>Eukaryota</taxon>
        <taxon>Metazoa</taxon>
        <taxon>Ecdysozoa</taxon>
        <taxon>Arthropoda</taxon>
        <taxon>Hexapoda</taxon>
        <taxon>Insecta</taxon>
        <taxon>Pterygota</taxon>
        <taxon>Neoptera</taxon>
        <taxon>Endopterygota</taxon>
        <taxon>Lepidoptera</taxon>
        <taxon>Glossata</taxon>
        <taxon>Ditrysia</taxon>
        <taxon>Papilionoidea</taxon>
        <taxon>Papilionidae</taxon>
        <taxon>Parnassiinae</taxon>
        <taxon>Parnassini</taxon>
        <taxon>Parnassius</taxon>
        <taxon>Parnassius</taxon>
    </lineage>
</organism>
<evidence type="ECO:0000256" key="4">
    <source>
        <dbReference type="ARBA" id="ARBA00023163"/>
    </source>
</evidence>
<feature type="region of interest" description="Disordered" evidence="6">
    <location>
        <begin position="104"/>
        <end position="137"/>
    </location>
</feature>
<keyword evidence="4" id="KW-0804">Transcription</keyword>
<dbReference type="OrthoDB" id="9946827at2759"/>
<keyword evidence="1" id="KW-0217">Developmental protein</keyword>
<dbReference type="PROSITE" id="PS50888">
    <property type="entry name" value="BHLH"/>
    <property type="match status" value="1"/>
</dbReference>
<gene>
    <name evidence="8" type="ORF">PAPOLLO_LOCUS292</name>
</gene>
<name>A0A8S3W0G2_PARAO</name>
<dbReference type="AlphaFoldDB" id="A0A8S3W0G2"/>
<dbReference type="EMBL" id="CAJQZP010000008">
    <property type="protein sequence ID" value="CAG4931110.1"/>
    <property type="molecule type" value="Genomic_DNA"/>
</dbReference>
<evidence type="ECO:0000313" key="9">
    <source>
        <dbReference type="Proteomes" id="UP000691718"/>
    </source>
</evidence>
<proteinExistence type="predicted"/>
<dbReference type="GO" id="GO:0000981">
    <property type="term" value="F:DNA-binding transcription factor activity, RNA polymerase II-specific"/>
    <property type="evidence" value="ECO:0007669"/>
    <property type="project" value="TreeGrafter"/>
</dbReference>
<keyword evidence="5" id="KW-0539">Nucleus</keyword>
<dbReference type="GO" id="GO:0000978">
    <property type="term" value="F:RNA polymerase II cis-regulatory region sequence-specific DNA binding"/>
    <property type="evidence" value="ECO:0007669"/>
    <property type="project" value="TreeGrafter"/>
</dbReference>
<feature type="compositionally biased region" description="Basic and acidic residues" evidence="6">
    <location>
        <begin position="24"/>
        <end position="52"/>
    </location>
</feature>
<keyword evidence="9" id="KW-1185">Reference proteome</keyword>
<evidence type="ECO:0000259" key="7">
    <source>
        <dbReference type="PROSITE" id="PS50888"/>
    </source>
</evidence>
<evidence type="ECO:0000313" key="8">
    <source>
        <dbReference type="EMBL" id="CAG4931110.1"/>
    </source>
</evidence>
<feature type="compositionally biased region" description="Polar residues" evidence="6">
    <location>
        <begin position="106"/>
        <end position="119"/>
    </location>
</feature>
<dbReference type="GO" id="GO:0046983">
    <property type="term" value="F:protein dimerization activity"/>
    <property type="evidence" value="ECO:0007669"/>
    <property type="project" value="InterPro"/>
</dbReference>
<keyword evidence="2" id="KW-0805">Transcription regulation</keyword>
<dbReference type="GO" id="GO:0001707">
    <property type="term" value="P:mesoderm formation"/>
    <property type="evidence" value="ECO:0007669"/>
    <property type="project" value="TreeGrafter"/>
</dbReference>
<sequence length="235" mass="27994">MYNQPYEDEAPLPLVANYMVVKGEDEEKKETEDRVILEIGGQDDRPREDHTFSHKKYDKTISHHRSYVLDDYTEPKKITFFRPHELESISQEEASYYENEGYKETSVVQDTANSESSLDFSHESQDNNKDYDPNQPDMVMNWKERALQLEKEYKKTACDRERTRMRDMNRAFDLLRSKLPVTKPSKKKYSKIECLRIAICYIRHLEYMLAGGSPEENAVFYDFQATEIRLRQQRY</sequence>